<feature type="compositionally biased region" description="Low complexity" evidence="9">
    <location>
        <begin position="636"/>
        <end position="649"/>
    </location>
</feature>
<feature type="transmembrane region" description="Helical" evidence="10">
    <location>
        <begin position="128"/>
        <end position="147"/>
    </location>
</feature>
<evidence type="ECO:0000256" key="6">
    <source>
        <dbReference type="ARBA" id="ARBA00022777"/>
    </source>
</evidence>
<evidence type="ECO:0000259" key="12">
    <source>
        <dbReference type="Pfam" id="PF07730"/>
    </source>
</evidence>
<feature type="transmembrane region" description="Helical" evidence="10">
    <location>
        <begin position="529"/>
        <end position="557"/>
    </location>
</feature>
<evidence type="ECO:0000256" key="9">
    <source>
        <dbReference type="SAM" id="MobiDB-lite"/>
    </source>
</evidence>
<dbReference type="Gene3D" id="1.20.5.1930">
    <property type="match status" value="1"/>
</dbReference>
<keyword evidence="4" id="KW-0808">Transferase</keyword>
<dbReference type="Proteomes" id="UP001500967">
    <property type="component" value="Unassembled WGS sequence"/>
</dbReference>
<feature type="transmembrane region" description="Helical" evidence="10">
    <location>
        <begin position="32"/>
        <end position="50"/>
    </location>
</feature>
<keyword evidence="5" id="KW-0547">Nucleotide-binding</keyword>
<feature type="transmembrane region" description="Helical" evidence="10">
    <location>
        <begin position="499"/>
        <end position="517"/>
    </location>
</feature>
<sequence length="663" mass="68484">MKTVILPLVLAATQLVWWPGGWVPGAPAVEDPLAAAVTVLATVGAAAALCLRRSRPVASLVGSAAAITVAVLASPYDAALTVALADLIALYSVAAWKPRRTWGVALVSLVVWQGALGALEFGVTSEGIAEFGFMVVAYLVTAGGGVARQQWRAGREAAAAALRQARTAHREAGSGERQRLSAELHDVSAHHLTSIVVSTNAALRLRRSRPELLAESLTAAAATGREALAELRALLGGSGPAPAGPHLTDRLAELSDAFTRLGQHVTLEAPDPGPLPLPVTEAAHAVVREALTNTLRYAPGGTVRVHLRLDVGQLHVVVENEAGAGGNVVRLGSGRGLAGLRRRVTALGGTLTAGPAGGAGWRVSVTVPAAEPVGKRPERWWAAHRTPLIDVGIVALLLAFSIAGLYIPDEDGWAVRPVPLGIWPLFLLIAHSAPLLFRRRAPWAAWAGVFATAGLWPLWLTPDGMTDNLASALIFAIGAEAVAVYTVGAHARHQWRSLLVLPASAAVLGAVSLAVLVKSAGDAGQPVRPVLAVFLGAAWGAALTVPLVFAWAGGFVVRVQRDGVVRREHTAVTAAVAAAESEARAERARLVGGLREQVLQHTERVVSAADAGDPDDVVAAARAALAAMRELLTALDPPTATDPATTAEPVGAVERPGTLAASA</sequence>
<dbReference type="EC" id="2.7.13.3" evidence="2"/>
<dbReference type="InterPro" id="IPR036890">
    <property type="entry name" value="HATPase_C_sf"/>
</dbReference>
<dbReference type="EMBL" id="BAAAGX010000046">
    <property type="protein sequence ID" value="GAA0284101.1"/>
    <property type="molecule type" value="Genomic_DNA"/>
</dbReference>
<dbReference type="Pfam" id="PF02518">
    <property type="entry name" value="HATPase_c"/>
    <property type="match status" value="1"/>
</dbReference>
<gene>
    <name evidence="13" type="ORF">GCM10009539_85270</name>
</gene>
<dbReference type="SUPFAM" id="SSF55874">
    <property type="entry name" value="ATPase domain of HSP90 chaperone/DNA topoisomerase II/histidine kinase"/>
    <property type="match status" value="1"/>
</dbReference>
<feature type="transmembrane region" description="Helical" evidence="10">
    <location>
        <begin position="444"/>
        <end position="462"/>
    </location>
</feature>
<keyword evidence="14" id="KW-1185">Reference proteome</keyword>
<evidence type="ECO:0000256" key="5">
    <source>
        <dbReference type="ARBA" id="ARBA00022741"/>
    </source>
</evidence>
<dbReference type="RefSeq" id="WP_344654661.1">
    <property type="nucleotide sequence ID" value="NZ_BAAAGX010000046.1"/>
</dbReference>
<comment type="catalytic activity">
    <reaction evidence="1">
        <text>ATP + protein L-histidine = ADP + protein N-phospho-L-histidine.</text>
        <dbReference type="EC" id="2.7.13.3"/>
    </reaction>
</comment>
<keyword evidence="10" id="KW-0812">Transmembrane</keyword>
<dbReference type="CDD" id="cd16917">
    <property type="entry name" value="HATPase_UhpB-NarQ-NarX-like"/>
    <property type="match status" value="1"/>
</dbReference>
<comment type="caution">
    <text evidence="13">The sequence shown here is derived from an EMBL/GenBank/DDBJ whole genome shotgun (WGS) entry which is preliminary data.</text>
</comment>
<protein>
    <recommendedName>
        <fullName evidence="2">histidine kinase</fullName>
        <ecNumber evidence="2">2.7.13.3</ecNumber>
    </recommendedName>
</protein>
<evidence type="ECO:0000256" key="10">
    <source>
        <dbReference type="SAM" id="Phobius"/>
    </source>
</evidence>
<feature type="domain" description="Signal transduction histidine kinase subgroup 3 dimerisation and phosphoacceptor" evidence="12">
    <location>
        <begin position="176"/>
        <end position="237"/>
    </location>
</feature>
<dbReference type="GO" id="GO:0016301">
    <property type="term" value="F:kinase activity"/>
    <property type="evidence" value="ECO:0007669"/>
    <property type="project" value="UniProtKB-KW"/>
</dbReference>
<keyword evidence="10" id="KW-1133">Transmembrane helix</keyword>
<feature type="domain" description="Histidine kinase/HSP90-like ATPase" evidence="11">
    <location>
        <begin position="282"/>
        <end position="370"/>
    </location>
</feature>
<evidence type="ECO:0000256" key="3">
    <source>
        <dbReference type="ARBA" id="ARBA00022553"/>
    </source>
</evidence>
<feature type="transmembrane region" description="Helical" evidence="10">
    <location>
        <begin position="57"/>
        <end position="73"/>
    </location>
</feature>
<keyword evidence="3" id="KW-0597">Phosphoprotein</keyword>
<dbReference type="Pfam" id="PF07730">
    <property type="entry name" value="HisKA_3"/>
    <property type="match status" value="1"/>
</dbReference>
<dbReference type="Gene3D" id="3.30.565.10">
    <property type="entry name" value="Histidine kinase-like ATPase, C-terminal domain"/>
    <property type="match status" value="1"/>
</dbReference>
<dbReference type="PANTHER" id="PTHR24421">
    <property type="entry name" value="NITRATE/NITRITE SENSOR PROTEIN NARX-RELATED"/>
    <property type="match status" value="1"/>
</dbReference>
<dbReference type="PANTHER" id="PTHR24421:SF10">
    <property type="entry name" value="NITRATE_NITRITE SENSOR PROTEIN NARQ"/>
    <property type="match status" value="1"/>
</dbReference>
<evidence type="ECO:0000256" key="8">
    <source>
        <dbReference type="ARBA" id="ARBA00023012"/>
    </source>
</evidence>
<feature type="transmembrane region" description="Helical" evidence="10">
    <location>
        <begin position="103"/>
        <end position="122"/>
    </location>
</feature>
<feature type="region of interest" description="Disordered" evidence="9">
    <location>
        <begin position="636"/>
        <end position="663"/>
    </location>
</feature>
<accession>A0ABN0VAX0</accession>
<evidence type="ECO:0000256" key="7">
    <source>
        <dbReference type="ARBA" id="ARBA00022840"/>
    </source>
</evidence>
<name>A0ABN0VAX0_9ACTN</name>
<organism evidence="13 14">
    <name type="scientific">Cryptosporangium japonicum</name>
    <dbReference type="NCBI Taxonomy" id="80872"/>
    <lineage>
        <taxon>Bacteria</taxon>
        <taxon>Bacillati</taxon>
        <taxon>Actinomycetota</taxon>
        <taxon>Actinomycetes</taxon>
        <taxon>Cryptosporangiales</taxon>
        <taxon>Cryptosporangiaceae</taxon>
        <taxon>Cryptosporangium</taxon>
    </lineage>
</organism>
<dbReference type="InterPro" id="IPR003594">
    <property type="entry name" value="HATPase_dom"/>
</dbReference>
<feature type="transmembrane region" description="Helical" evidence="10">
    <location>
        <begin position="388"/>
        <end position="408"/>
    </location>
</feature>
<feature type="transmembrane region" description="Helical" evidence="10">
    <location>
        <begin position="420"/>
        <end position="437"/>
    </location>
</feature>
<keyword evidence="8" id="KW-0902">Two-component regulatory system</keyword>
<evidence type="ECO:0000256" key="2">
    <source>
        <dbReference type="ARBA" id="ARBA00012438"/>
    </source>
</evidence>
<feature type="transmembrane region" description="Helical" evidence="10">
    <location>
        <begin position="468"/>
        <end position="487"/>
    </location>
</feature>
<proteinExistence type="predicted"/>
<keyword evidence="7" id="KW-0067">ATP-binding</keyword>
<evidence type="ECO:0000313" key="13">
    <source>
        <dbReference type="EMBL" id="GAA0284101.1"/>
    </source>
</evidence>
<evidence type="ECO:0000259" key="11">
    <source>
        <dbReference type="Pfam" id="PF02518"/>
    </source>
</evidence>
<feature type="transmembrane region" description="Helical" evidence="10">
    <location>
        <begin position="79"/>
        <end position="96"/>
    </location>
</feature>
<dbReference type="InterPro" id="IPR050482">
    <property type="entry name" value="Sensor_HK_TwoCompSys"/>
</dbReference>
<dbReference type="InterPro" id="IPR011712">
    <property type="entry name" value="Sig_transdc_His_kin_sub3_dim/P"/>
</dbReference>
<evidence type="ECO:0000256" key="4">
    <source>
        <dbReference type="ARBA" id="ARBA00022679"/>
    </source>
</evidence>
<keyword evidence="6 13" id="KW-0418">Kinase</keyword>
<evidence type="ECO:0000313" key="14">
    <source>
        <dbReference type="Proteomes" id="UP001500967"/>
    </source>
</evidence>
<evidence type="ECO:0000256" key="1">
    <source>
        <dbReference type="ARBA" id="ARBA00000085"/>
    </source>
</evidence>
<reference evidence="13 14" key="1">
    <citation type="journal article" date="2019" name="Int. J. Syst. Evol. Microbiol.">
        <title>The Global Catalogue of Microorganisms (GCM) 10K type strain sequencing project: providing services to taxonomists for standard genome sequencing and annotation.</title>
        <authorList>
            <consortium name="The Broad Institute Genomics Platform"/>
            <consortium name="The Broad Institute Genome Sequencing Center for Infectious Disease"/>
            <person name="Wu L."/>
            <person name="Ma J."/>
        </authorList>
    </citation>
    <scope>NUCLEOTIDE SEQUENCE [LARGE SCALE GENOMIC DNA]</scope>
    <source>
        <strain evidence="13 14">JCM 10425</strain>
    </source>
</reference>
<keyword evidence="10" id="KW-0472">Membrane</keyword>